<reference evidence="3 4" key="1">
    <citation type="submission" date="2019-03" db="EMBL/GenBank/DDBJ databases">
        <title>Single cell metagenomics reveals metabolic interactions within the superorganism composed of flagellate Streblomastix strix and complex community of Bacteroidetes bacteria on its surface.</title>
        <authorList>
            <person name="Treitli S.C."/>
            <person name="Kolisko M."/>
            <person name="Husnik F."/>
            <person name="Keeling P."/>
            <person name="Hampl V."/>
        </authorList>
    </citation>
    <scope>NUCLEOTIDE SEQUENCE [LARGE SCALE GENOMIC DNA]</scope>
    <source>
        <strain evidence="3">ST1C</strain>
    </source>
</reference>
<dbReference type="EMBL" id="SNRW01012061">
    <property type="protein sequence ID" value="KAA6374329.1"/>
    <property type="molecule type" value="Genomic_DNA"/>
</dbReference>
<feature type="region of interest" description="Disordered" evidence="2">
    <location>
        <begin position="356"/>
        <end position="425"/>
    </location>
</feature>
<proteinExistence type="predicted"/>
<comment type="caution">
    <text evidence="3">The sequence shown here is derived from an EMBL/GenBank/DDBJ whole genome shotgun (WGS) entry which is preliminary data.</text>
</comment>
<feature type="compositionally biased region" description="Basic and acidic residues" evidence="2">
    <location>
        <begin position="476"/>
        <end position="489"/>
    </location>
</feature>
<name>A0A5J4UV51_9EUKA</name>
<feature type="coiled-coil region" evidence="1">
    <location>
        <begin position="183"/>
        <end position="241"/>
    </location>
</feature>
<evidence type="ECO:0000256" key="2">
    <source>
        <dbReference type="SAM" id="MobiDB-lite"/>
    </source>
</evidence>
<protein>
    <submittedName>
        <fullName evidence="3">Uncharacterized protein</fullName>
    </submittedName>
</protein>
<gene>
    <name evidence="3" type="ORF">EZS28_030144</name>
</gene>
<evidence type="ECO:0000313" key="4">
    <source>
        <dbReference type="Proteomes" id="UP000324800"/>
    </source>
</evidence>
<keyword evidence="1" id="KW-0175">Coiled coil</keyword>
<evidence type="ECO:0000256" key="1">
    <source>
        <dbReference type="SAM" id="Coils"/>
    </source>
</evidence>
<feature type="compositionally biased region" description="Basic and acidic residues" evidence="2">
    <location>
        <begin position="356"/>
        <end position="406"/>
    </location>
</feature>
<accession>A0A5J4UV51</accession>
<feature type="region of interest" description="Disordered" evidence="2">
    <location>
        <begin position="447"/>
        <end position="489"/>
    </location>
</feature>
<evidence type="ECO:0000313" key="3">
    <source>
        <dbReference type="EMBL" id="KAA6374329.1"/>
    </source>
</evidence>
<dbReference type="Proteomes" id="UP000324800">
    <property type="component" value="Unassembled WGS sequence"/>
</dbReference>
<feature type="compositionally biased region" description="Basic and acidic residues" evidence="2">
    <location>
        <begin position="414"/>
        <end position="425"/>
    </location>
</feature>
<sequence>MEDNDFDKDKAELEGQSAESLVKKDIDLIRQSKGSLKNALQKLNMTVASGQKYAEAAIAQGVAPLVLSQLKTSTDQGINDIASFFLSTLGIFGNYSPQKEEFTVIYKSLESVMNTPEKFRTTAPFLQGLLYQGSKFAKTMLSYKMVIWRIIGTLEIPNIVRETKTGELVILTEWLLVRRDKKKDNAEIKLAAQQQALDTGEDAQKIEIQMKQAETAEARSEENLLEKVKTLEKQMRQEKKRDPNQDQNWKKLFGRVNLVLAFIMHMRREDAGQDVGEEGESYRDMADRLEGEMIMKDEQLREIQEKLDQQENDLKRINSENERLMKEIEELRRQKQLEGDKAAQIENAKWEQEKKYNDQLKKEKDKYDQQMADEKAKRDKQLQDEQEKHRQELLRQQELLKQETQRLTDALNTNDKDKSAGLQKAQDEIKNLQDLLDKEKAESERLRKLLEQSEKQRKEDKDKYERDYEQLQNDKNQLEKQKNDQIDKMKDEYDRMMIKFDTEGKALKEQIKKIKRLIEKRSGTSSERKE</sequence>
<organism evidence="3 4">
    <name type="scientific">Streblomastix strix</name>
    <dbReference type="NCBI Taxonomy" id="222440"/>
    <lineage>
        <taxon>Eukaryota</taxon>
        <taxon>Metamonada</taxon>
        <taxon>Preaxostyla</taxon>
        <taxon>Oxymonadida</taxon>
        <taxon>Streblomastigidae</taxon>
        <taxon>Streblomastix</taxon>
    </lineage>
</organism>
<dbReference type="AlphaFoldDB" id="A0A5J4UV51"/>
<feature type="compositionally biased region" description="Basic and acidic residues" evidence="2">
    <location>
        <begin position="447"/>
        <end position="469"/>
    </location>
</feature>